<name>A0AAD5M0Z8_PARTN</name>
<feature type="region of interest" description="Disordered" evidence="1">
    <location>
        <begin position="1"/>
        <end position="20"/>
    </location>
</feature>
<evidence type="ECO:0000313" key="3">
    <source>
        <dbReference type="Proteomes" id="UP001196413"/>
    </source>
</evidence>
<dbReference type="EMBL" id="JAHQIW010000415">
    <property type="protein sequence ID" value="KAJ1348003.1"/>
    <property type="molecule type" value="Genomic_DNA"/>
</dbReference>
<feature type="compositionally biased region" description="Polar residues" evidence="1">
    <location>
        <begin position="9"/>
        <end position="20"/>
    </location>
</feature>
<sequence length="108" mass="12444">MSRVGRRMLNSSWKGSGSNERYCSIDEAARPKQGNLQNTVRINDTFVSYETNLRHGAQYSKEYGITKASLYEGLHIYDKTRAKGLTLTQRRILHSVNQLTALRFRSFQ</sequence>
<accession>A0AAD5M0Z8</accession>
<organism evidence="2 3">
    <name type="scientific">Parelaphostrongylus tenuis</name>
    <name type="common">Meningeal worm</name>
    <dbReference type="NCBI Taxonomy" id="148309"/>
    <lineage>
        <taxon>Eukaryota</taxon>
        <taxon>Metazoa</taxon>
        <taxon>Ecdysozoa</taxon>
        <taxon>Nematoda</taxon>
        <taxon>Chromadorea</taxon>
        <taxon>Rhabditida</taxon>
        <taxon>Rhabditina</taxon>
        <taxon>Rhabditomorpha</taxon>
        <taxon>Strongyloidea</taxon>
        <taxon>Metastrongylidae</taxon>
        <taxon>Parelaphostrongylus</taxon>
    </lineage>
</organism>
<comment type="caution">
    <text evidence="2">The sequence shown here is derived from an EMBL/GenBank/DDBJ whole genome shotgun (WGS) entry which is preliminary data.</text>
</comment>
<evidence type="ECO:0000313" key="2">
    <source>
        <dbReference type="EMBL" id="KAJ1348003.1"/>
    </source>
</evidence>
<dbReference type="Proteomes" id="UP001196413">
    <property type="component" value="Unassembled WGS sequence"/>
</dbReference>
<proteinExistence type="predicted"/>
<reference evidence="2" key="1">
    <citation type="submission" date="2021-06" db="EMBL/GenBank/DDBJ databases">
        <title>Parelaphostrongylus tenuis whole genome reference sequence.</title>
        <authorList>
            <person name="Garwood T.J."/>
            <person name="Larsen P.A."/>
            <person name="Fountain-Jones N.M."/>
            <person name="Garbe J.R."/>
            <person name="Macchietto M.G."/>
            <person name="Kania S.A."/>
            <person name="Gerhold R.W."/>
            <person name="Richards J.E."/>
            <person name="Wolf T.M."/>
        </authorList>
    </citation>
    <scope>NUCLEOTIDE SEQUENCE</scope>
    <source>
        <strain evidence="2">MNPRO001-30</strain>
        <tissue evidence="2">Meninges</tissue>
    </source>
</reference>
<gene>
    <name evidence="2" type="ORF">KIN20_003211</name>
</gene>
<evidence type="ECO:0000256" key="1">
    <source>
        <dbReference type="SAM" id="MobiDB-lite"/>
    </source>
</evidence>
<protein>
    <submittedName>
        <fullName evidence="2">Uncharacterized protein</fullName>
    </submittedName>
</protein>
<keyword evidence="3" id="KW-1185">Reference proteome</keyword>
<dbReference type="AlphaFoldDB" id="A0AAD5M0Z8"/>